<dbReference type="InterPro" id="IPR003593">
    <property type="entry name" value="AAA+_ATPase"/>
</dbReference>
<keyword evidence="3" id="KW-0378">Hydrolase</keyword>
<evidence type="ECO:0000313" key="7">
    <source>
        <dbReference type="EMBL" id="GAG96653.1"/>
    </source>
</evidence>
<dbReference type="SMART" id="SM00382">
    <property type="entry name" value="AAA"/>
    <property type="match status" value="1"/>
</dbReference>
<dbReference type="InterPro" id="IPR027417">
    <property type="entry name" value="P-loop_NTPase"/>
</dbReference>
<keyword evidence="2" id="KW-0547">Nucleotide-binding</keyword>
<dbReference type="CDD" id="cd03114">
    <property type="entry name" value="MMAA-like"/>
    <property type="match status" value="1"/>
</dbReference>
<protein>
    <recommendedName>
        <fullName evidence="6">AAA+ ATPase domain-containing protein</fullName>
    </recommendedName>
</protein>
<organism evidence="7">
    <name type="scientific">marine sediment metagenome</name>
    <dbReference type="NCBI Taxonomy" id="412755"/>
    <lineage>
        <taxon>unclassified sequences</taxon>
        <taxon>metagenomes</taxon>
        <taxon>ecological metagenomes</taxon>
    </lineage>
</organism>
<dbReference type="PANTHER" id="PTHR43087:SF1">
    <property type="entry name" value="LAO_AO TRANSPORT SYSTEM ATPASE"/>
    <property type="match status" value="1"/>
</dbReference>
<feature type="non-terminal residue" evidence="7">
    <location>
        <position position="259"/>
    </location>
</feature>
<evidence type="ECO:0000256" key="5">
    <source>
        <dbReference type="ARBA" id="ARBA00023186"/>
    </source>
</evidence>
<name>X1CKB1_9ZZZZ</name>
<reference evidence="7" key="1">
    <citation type="journal article" date="2014" name="Front. Microbiol.">
        <title>High frequency of phylogenetically diverse reductive dehalogenase-homologous genes in deep subseafloor sedimentary metagenomes.</title>
        <authorList>
            <person name="Kawai M."/>
            <person name="Futagami T."/>
            <person name="Toyoda A."/>
            <person name="Takaki Y."/>
            <person name="Nishi S."/>
            <person name="Hori S."/>
            <person name="Arai W."/>
            <person name="Tsubouchi T."/>
            <person name="Morono Y."/>
            <person name="Uchiyama I."/>
            <person name="Ito T."/>
            <person name="Fujiyama A."/>
            <person name="Inagaki F."/>
            <person name="Takami H."/>
        </authorList>
    </citation>
    <scope>NUCLEOTIDE SEQUENCE</scope>
    <source>
        <strain evidence="7">Expedition CK06-06</strain>
    </source>
</reference>
<dbReference type="SUPFAM" id="SSF52540">
    <property type="entry name" value="P-loop containing nucleoside triphosphate hydrolases"/>
    <property type="match status" value="1"/>
</dbReference>
<evidence type="ECO:0000256" key="4">
    <source>
        <dbReference type="ARBA" id="ARBA00023134"/>
    </source>
</evidence>
<dbReference type="GO" id="GO:0005525">
    <property type="term" value="F:GTP binding"/>
    <property type="evidence" value="ECO:0007669"/>
    <property type="project" value="UniProtKB-KW"/>
</dbReference>
<comment type="similarity">
    <text evidence="1">Belongs to the SIMIBI class G3E GTPase family. ArgK/MeaB subfamily.</text>
</comment>
<keyword evidence="5" id="KW-0143">Chaperone</keyword>
<evidence type="ECO:0000256" key="3">
    <source>
        <dbReference type="ARBA" id="ARBA00022801"/>
    </source>
</evidence>
<gene>
    <name evidence="7" type="ORF">S01H4_36985</name>
</gene>
<evidence type="ECO:0000256" key="1">
    <source>
        <dbReference type="ARBA" id="ARBA00009625"/>
    </source>
</evidence>
<dbReference type="PANTHER" id="PTHR43087">
    <property type="entry name" value="LYSINE/ARGININE/ORNITHINE TRANSPORT SYSTEM KINASE"/>
    <property type="match status" value="1"/>
</dbReference>
<dbReference type="Pfam" id="PF03308">
    <property type="entry name" value="MeaB"/>
    <property type="match status" value="1"/>
</dbReference>
<keyword evidence="4" id="KW-0342">GTP-binding</keyword>
<proteinExistence type="inferred from homology"/>
<comment type="caution">
    <text evidence="7">The sequence shown here is derived from an EMBL/GenBank/DDBJ whole genome shotgun (WGS) entry which is preliminary data.</text>
</comment>
<feature type="domain" description="AAA+ ATPase" evidence="6">
    <location>
        <begin position="44"/>
        <end position="188"/>
    </location>
</feature>
<dbReference type="InterPro" id="IPR005129">
    <property type="entry name" value="GTPase_ArgK"/>
</dbReference>
<dbReference type="AlphaFoldDB" id="X1CKB1"/>
<dbReference type="InterPro" id="IPR052040">
    <property type="entry name" value="GTPase/Isobutyryl-CoA_mutase"/>
</dbReference>
<dbReference type="NCBIfam" id="TIGR00750">
    <property type="entry name" value="lao"/>
    <property type="match status" value="1"/>
</dbReference>
<dbReference type="Gene3D" id="3.40.50.300">
    <property type="entry name" value="P-loop containing nucleotide triphosphate hydrolases"/>
    <property type="match status" value="1"/>
</dbReference>
<dbReference type="EMBL" id="BART01019821">
    <property type="protein sequence ID" value="GAG96653.1"/>
    <property type="molecule type" value="Genomic_DNA"/>
</dbReference>
<evidence type="ECO:0000259" key="6">
    <source>
        <dbReference type="SMART" id="SM00382"/>
    </source>
</evidence>
<sequence>MEMKLTDKILEGDVRAAARLMRGIEDDAPEAIKELESIYLHTGRAYVVGVTGAPGVGKSTLVDAIIGIFRRENMTIGVLAIDPTSPFTGGAILGDRVRMQRHSLDKGVFIRSLATRGYEGGLSKATTSMIHIMDAMSKDIILVETVGAGQAEVDITKVADTSIVILTPGMGDEIQMMKAGIMEAVDILVINKADREGADTLQSQLEGMLEMKAYLPNEWKPSIILTEAIYDKGTEELVAAILRHKVFPGDKYSAGDGAS</sequence>
<evidence type="ECO:0000256" key="2">
    <source>
        <dbReference type="ARBA" id="ARBA00022741"/>
    </source>
</evidence>
<dbReference type="GO" id="GO:0003924">
    <property type="term" value="F:GTPase activity"/>
    <property type="evidence" value="ECO:0007669"/>
    <property type="project" value="InterPro"/>
</dbReference>
<accession>X1CKB1</accession>